<comment type="caution">
    <text evidence="4">The sequence shown here is derived from an EMBL/GenBank/DDBJ whole genome shotgun (WGS) entry which is preliminary data.</text>
</comment>
<dbReference type="InterPro" id="IPR036856">
    <property type="entry name" value="Ald_Oxase/Xan_DH_a/b_sf"/>
</dbReference>
<dbReference type="InterPro" id="IPR016208">
    <property type="entry name" value="Ald_Oxase/xanthine_DH-like"/>
</dbReference>
<evidence type="ECO:0000259" key="2">
    <source>
        <dbReference type="Pfam" id="PF02738"/>
    </source>
</evidence>
<dbReference type="Gene3D" id="3.30.365.10">
    <property type="entry name" value="Aldehyde oxidase/xanthine dehydrogenase, molybdopterin binding domain"/>
    <property type="match status" value="4"/>
</dbReference>
<evidence type="ECO:0000256" key="1">
    <source>
        <dbReference type="SAM" id="MobiDB-lite"/>
    </source>
</evidence>
<name>A0ABP3QBP2_9ACTN</name>
<dbReference type="InterPro" id="IPR046867">
    <property type="entry name" value="AldOxase/xan_DH_MoCoBD2"/>
</dbReference>
<gene>
    <name evidence="4" type="ORF">GCM10010394_16010</name>
</gene>
<feature type="region of interest" description="Disordered" evidence="1">
    <location>
        <begin position="724"/>
        <end position="747"/>
    </location>
</feature>
<sequence>MPTGGAGVEVEAMGSDGDAADGRMRRVTGAKVFASDFRPADLGALGWPADCMHALLLRCRHVDRLFTGVDFTQLPAELRPEVVVTAADLPEPPYSNRVSADNVQALLPAGERADYIGQPVAIVVYGDFVRFRRAAQELREGAAPVTYGPPPADGVAPPGEEQQIALDLEAWTRREFTGAQRQAHYLLDATVPDGYSHWNRGRVGYDAAQGTFVRNGQPDPDAEQLFRAVEDDMAPPDALRAVTTTFTQQIDPAFLEPEAGLAWLDRSDGTLHLVLGTQSPHGDVPDIQTLLGRAAHPTVRSVRLWSKDCGGGFGGRDKSPFPYYLALAAVFAPGPVRLAYDRREQFQGGMKRHASAVRSWIRADPDGRIRSMRSFVVLHGGVEANLNGPVLGLAALHATGPYRVPRASVHAIVLERAIPIVGSMRGFGIPQVAFNVETAIDRFAVRGLGMDPIDLRLANVVRPHAEGSTGAPDTDLAGTPLRFHVAAAEVCAAAREHPLWREREELRERVAARGDGTLYGVGFACCMEAYGTSQDSVYTAVRVSADGEVVVWGQSVEMGQGSRAALEQAARDVLGGTVVARLGVVGPFERFAQRLKQAGAHDQVKISLSHGASSASKTAFFHVQVVREACRALLRLRLLPVARTLLNEPSLTDADLLAAWQDGAVRLPGRPEVPLAALARELEDTGGQTCVLAHGFFCNGWSQAAFQVDGVSHEASVDALALVRSPDDDPVPLPPTGPLRPPPARGPGGDFVPRSLYAAAGHLIGVELSPRHGSIRVVDAVTFLDAGDPLLPASLEGQVEGGLAMGISHTLHEELPPETGAGPYVNFDRYRLARYADITGIRRQTVLIPLPPTGVLGAGGPSLRHKGVGEATMTSVAPAVANAVAHALGHGDDRCWPTRTPIRLADLALPDDGRS</sequence>
<accession>A0ABP3QBP2</accession>
<reference evidence="5" key="1">
    <citation type="journal article" date="2019" name="Int. J. Syst. Evol. Microbiol.">
        <title>The Global Catalogue of Microorganisms (GCM) 10K type strain sequencing project: providing services to taxonomists for standard genome sequencing and annotation.</title>
        <authorList>
            <consortium name="The Broad Institute Genomics Platform"/>
            <consortium name="The Broad Institute Genome Sequencing Center for Infectious Disease"/>
            <person name="Wu L."/>
            <person name="Ma J."/>
        </authorList>
    </citation>
    <scope>NUCLEOTIDE SEQUENCE [LARGE SCALE GENOMIC DNA]</scope>
    <source>
        <strain evidence="5">JCM 5067</strain>
    </source>
</reference>
<evidence type="ECO:0000313" key="4">
    <source>
        <dbReference type="EMBL" id="GAA0587670.1"/>
    </source>
</evidence>
<feature type="compositionally biased region" description="Pro residues" evidence="1">
    <location>
        <begin position="731"/>
        <end position="745"/>
    </location>
</feature>
<keyword evidence="5" id="KW-1185">Reference proteome</keyword>
<dbReference type="EMBL" id="BAAACA010000009">
    <property type="protein sequence ID" value="GAA0587670.1"/>
    <property type="molecule type" value="Genomic_DNA"/>
</dbReference>
<dbReference type="SUPFAM" id="SSF54665">
    <property type="entry name" value="CO dehydrogenase molybdoprotein N-domain-like"/>
    <property type="match status" value="1"/>
</dbReference>
<dbReference type="Gene3D" id="3.90.1170.50">
    <property type="entry name" value="Aldehyde oxidase/xanthine dehydrogenase, a/b hammerhead"/>
    <property type="match status" value="1"/>
</dbReference>
<dbReference type="InterPro" id="IPR008274">
    <property type="entry name" value="AldOxase/xan_DH_MoCoBD1"/>
</dbReference>
<protein>
    <submittedName>
        <fullName evidence="4">Xanthine dehydrogenase family protein molybdopterin-binding subunit</fullName>
    </submittedName>
</protein>
<feature type="domain" description="Aldehyde oxidase/xanthine dehydrogenase second molybdopterin binding" evidence="3">
    <location>
        <begin position="494"/>
        <end position="838"/>
    </location>
</feature>
<evidence type="ECO:0000313" key="5">
    <source>
        <dbReference type="Proteomes" id="UP001500668"/>
    </source>
</evidence>
<proteinExistence type="predicted"/>
<evidence type="ECO:0000259" key="3">
    <source>
        <dbReference type="Pfam" id="PF20256"/>
    </source>
</evidence>
<dbReference type="PANTHER" id="PTHR11908:SF123">
    <property type="entry name" value="ALDEHYDE OXIDOREDUCTASE MOLYBDENUM-BINDING SUBUNIT PAOC"/>
    <property type="match status" value="1"/>
</dbReference>
<organism evidence="4 5">
    <name type="scientific">Streptomyces crystallinus</name>
    <dbReference type="NCBI Taxonomy" id="68191"/>
    <lineage>
        <taxon>Bacteria</taxon>
        <taxon>Bacillati</taxon>
        <taxon>Actinomycetota</taxon>
        <taxon>Actinomycetes</taxon>
        <taxon>Kitasatosporales</taxon>
        <taxon>Streptomycetaceae</taxon>
        <taxon>Streptomyces</taxon>
    </lineage>
</organism>
<dbReference type="Proteomes" id="UP001500668">
    <property type="component" value="Unassembled WGS sequence"/>
</dbReference>
<dbReference type="InterPro" id="IPR037165">
    <property type="entry name" value="AldOxase/xan_DH_Mopterin-bd_sf"/>
</dbReference>
<feature type="region of interest" description="Disordered" evidence="1">
    <location>
        <begin position="1"/>
        <end position="21"/>
    </location>
</feature>
<dbReference type="Pfam" id="PF02738">
    <property type="entry name" value="MoCoBD_1"/>
    <property type="match status" value="1"/>
</dbReference>
<dbReference type="SUPFAM" id="SSF56003">
    <property type="entry name" value="Molybdenum cofactor-binding domain"/>
    <property type="match status" value="1"/>
</dbReference>
<feature type="domain" description="Aldehyde oxidase/xanthine dehydrogenase first molybdopterin binding" evidence="2">
    <location>
        <begin position="244"/>
        <end position="460"/>
    </location>
</feature>
<dbReference type="Pfam" id="PF20256">
    <property type="entry name" value="MoCoBD_2"/>
    <property type="match status" value="1"/>
</dbReference>
<dbReference type="PANTHER" id="PTHR11908">
    <property type="entry name" value="XANTHINE DEHYDROGENASE"/>
    <property type="match status" value="1"/>
</dbReference>